<name>A0A814YYC3_9BILA</name>
<sequence length="320" mass="37009">PQLCLLIKNVDLRIDFDEFCNDIKTNHPHVKNIIRMKNKFQNDIKMVNLELTSSFSRDELLNKKRIIVNYISYDIIEYLAPANVLICSKCMVLGHFKKQCTQIKETCRTCGEQVDDMKNHTCSKIEKCIHCDQNHKSSSLKCPVVKSVHAELTRKILQLNNHSTPDTNLMNKNIIFNSTNFPPSPPPKSSTLSINPMMVKLDELINKLSEVKNHLTNLEANHDKFEQFILEKNCNDEIVTKKINDISNNHMDLKKNGVQQSLYIDRHENLFCKLLISMFEDLFSFIVAQNCDKRGNPLDADLKCKLNRYLVQMKKAIEGK</sequence>
<organism evidence="1 2">
    <name type="scientific">Rotaria sordida</name>
    <dbReference type="NCBI Taxonomy" id="392033"/>
    <lineage>
        <taxon>Eukaryota</taxon>
        <taxon>Metazoa</taxon>
        <taxon>Spiralia</taxon>
        <taxon>Gnathifera</taxon>
        <taxon>Rotifera</taxon>
        <taxon>Eurotatoria</taxon>
        <taxon>Bdelloidea</taxon>
        <taxon>Philodinida</taxon>
        <taxon>Philodinidae</taxon>
        <taxon>Rotaria</taxon>
    </lineage>
</organism>
<evidence type="ECO:0000313" key="2">
    <source>
        <dbReference type="Proteomes" id="UP000663889"/>
    </source>
</evidence>
<proteinExistence type="predicted"/>
<feature type="non-terminal residue" evidence="1">
    <location>
        <position position="1"/>
    </location>
</feature>
<reference evidence="1" key="1">
    <citation type="submission" date="2021-02" db="EMBL/GenBank/DDBJ databases">
        <authorList>
            <person name="Nowell W R."/>
        </authorList>
    </citation>
    <scope>NUCLEOTIDE SEQUENCE</scope>
</reference>
<evidence type="ECO:0000313" key="1">
    <source>
        <dbReference type="EMBL" id="CAF1236411.1"/>
    </source>
</evidence>
<dbReference type="Proteomes" id="UP000663889">
    <property type="component" value="Unassembled WGS sequence"/>
</dbReference>
<comment type="caution">
    <text evidence="1">The sequence shown here is derived from an EMBL/GenBank/DDBJ whole genome shotgun (WGS) entry which is preliminary data.</text>
</comment>
<protein>
    <submittedName>
        <fullName evidence="1">Uncharacterized protein</fullName>
    </submittedName>
</protein>
<accession>A0A814YYC3</accession>
<dbReference type="EMBL" id="CAJNOU010001665">
    <property type="protein sequence ID" value="CAF1236411.1"/>
    <property type="molecule type" value="Genomic_DNA"/>
</dbReference>
<dbReference type="AlphaFoldDB" id="A0A814YYC3"/>
<gene>
    <name evidence="1" type="ORF">SEV965_LOCUS22978</name>
</gene>